<keyword evidence="3" id="KW-1185">Reference proteome</keyword>
<gene>
    <name evidence="2" type="ORF">A0U89_11435</name>
</gene>
<dbReference type="AlphaFoldDB" id="A0A1D8UVH9"/>
<evidence type="ECO:0000259" key="1">
    <source>
        <dbReference type="Pfam" id="PF00881"/>
    </source>
</evidence>
<sequence>MSVTERPLTDEALDTLFRQARTPQHWSDRPVTHETVRSLYDLLKLGPTSGNCSPARFVFLETPDSKTRLESALSPGNVEKCREAPLVVVVCHDPLFFEHLPRLNTEAGLRDWFAADVGLSEETAFRNGTLQGAYLIMAARALGLAAAPMSGFDAYAVEDSLLADTGWRANFLVALGYPAEQAPGPRAPRLAFDEACLTL</sequence>
<dbReference type="Proteomes" id="UP000179145">
    <property type="component" value="Chromosome"/>
</dbReference>
<evidence type="ECO:0000313" key="2">
    <source>
        <dbReference type="EMBL" id="AOX17655.1"/>
    </source>
</evidence>
<dbReference type="Pfam" id="PF00881">
    <property type="entry name" value="Nitroreductase"/>
    <property type="match status" value="1"/>
</dbReference>
<dbReference type="SUPFAM" id="SSF55469">
    <property type="entry name" value="FMN-dependent nitroreductase-like"/>
    <property type="match status" value="1"/>
</dbReference>
<accession>A0A1D8UVH9</accession>
<dbReference type="Gene3D" id="3.40.109.10">
    <property type="entry name" value="NADH Oxidase"/>
    <property type="match status" value="1"/>
</dbReference>
<dbReference type="KEGG" id="kba:A0U89_11435"/>
<name>A0A1D8UVH9_9PROT</name>
<organism evidence="2 3">
    <name type="scientific">Kozakia baliensis</name>
    <dbReference type="NCBI Taxonomy" id="153496"/>
    <lineage>
        <taxon>Bacteria</taxon>
        <taxon>Pseudomonadati</taxon>
        <taxon>Pseudomonadota</taxon>
        <taxon>Alphaproteobacteria</taxon>
        <taxon>Acetobacterales</taxon>
        <taxon>Acetobacteraceae</taxon>
        <taxon>Kozakia</taxon>
    </lineage>
</organism>
<dbReference type="PANTHER" id="PTHR43543">
    <property type="entry name" value="MALONIC SEMIALDEHYDE REDUCTASE RUTE-RELATED"/>
    <property type="match status" value="1"/>
</dbReference>
<dbReference type="InterPro" id="IPR029479">
    <property type="entry name" value="Nitroreductase"/>
</dbReference>
<dbReference type="NCBIfam" id="NF003768">
    <property type="entry name" value="PRK05365.1"/>
    <property type="match status" value="1"/>
</dbReference>
<dbReference type="STRING" id="153496.A0U89_11435"/>
<protein>
    <submittedName>
        <fullName evidence="2">Nitroreductase family protein</fullName>
    </submittedName>
</protein>
<dbReference type="PANTHER" id="PTHR43543:SF1">
    <property type="entry name" value="MALONIC SEMIALDEHYDE REDUCTASE RUTE-RELATED"/>
    <property type="match status" value="1"/>
</dbReference>
<reference evidence="2 3" key="1">
    <citation type="journal article" date="2016" name="Microb. Cell Fact.">
        <title>Dissection of exopolysaccharide biosynthesis in Kozakia baliensis.</title>
        <authorList>
            <person name="Brandt J.U."/>
            <person name="Jakob F."/>
            <person name="Behr J."/>
            <person name="Geissler A.J."/>
            <person name="Vogel R.F."/>
        </authorList>
    </citation>
    <scope>NUCLEOTIDE SEQUENCE [LARGE SCALE GENOMIC DNA]</scope>
    <source>
        <strain evidence="2 3">DSM 14400</strain>
    </source>
</reference>
<dbReference type="InterPro" id="IPR050461">
    <property type="entry name" value="Nitroreductase_HadB/RutE"/>
</dbReference>
<dbReference type="eggNOG" id="COG0778">
    <property type="taxonomic scope" value="Bacteria"/>
</dbReference>
<feature type="domain" description="Nitroreductase" evidence="1">
    <location>
        <begin position="18"/>
        <end position="177"/>
    </location>
</feature>
<dbReference type="GO" id="GO:0016491">
    <property type="term" value="F:oxidoreductase activity"/>
    <property type="evidence" value="ECO:0007669"/>
    <property type="project" value="InterPro"/>
</dbReference>
<dbReference type="InterPro" id="IPR000415">
    <property type="entry name" value="Nitroreductase-like"/>
</dbReference>
<dbReference type="EMBL" id="CP014674">
    <property type="protein sequence ID" value="AOX17655.1"/>
    <property type="molecule type" value="Genomic_DNA"/>
</dbReference>
<evidence type="ECO:0000313" key="3">
    <source>
        <dbReference type="Proteomes" id="UP000179145"/>
    </source>
</evidence>
<proteinExistence type="predicted"/>